<reference evidence="1" key="1">
    <citation type="journal article" date="2023" name="G3 (Bethesda)">
        <title>A reference genome for the long-term kleptoplast-retaining sea slug Elysia crispata morphotype clarki.</title>
        <authorList>
            <person name="Eastman K.E."/>
            <person name="Pendleton A.L."/>
            <person name="Shaikh M.A."/>
            <person name="Suttiyut T."/>
            <person name="Ogas R."/>
            <person name="Tomko P."/>
            <person name="Gavelis G."/>
            <person name="Widhalm J.R."/>
            <person name="Wisecaver J.H."/>
        </authorList>
    </citation>
    <scope>NUCLEOTIDE SEQUENCE</scope>
    <source>
        <strain evidence="1">ECLA1</strain>
    </source>
</reference>
<evidence type="ECO:0000313" key="1">
    <source>
        <dbReference type="EMBL" id="KAK3754410.1"/>
    </source>
</evidence>
<dbReference type="Proteomes" id="UP001283361">
    <property type="component" value="Unassembled WGS sequence"/>
</dbReference>
<gene>
    <name evidence="1" type="ORF">RRG08_030635</name>
</gene>
<protein>
    <submittedName>
        <fullName evidence="1">Uncharacterized protein</fullName>
    </submittedName>
</protein>
<sequence length="87" mass="9680">MDSSGAIHQCCVLLLTQSPSSPAIRKKRLLTYSLWQLCCAASCPLTLLSKRWKIEKKNQTTCCRRNQKTCIHTKSSGSSQEKPDPGV</sequence>
<accession>A0AAE1D2V1</accession>
<keyword evidence="2" id="KW-1185">Reference proteome</keyword>
<comment type="caution">
    <text evidence="1">The sequence shown here is derived from an EMBL/GenBank/DDBJ whole genome shotgun (WGS) entry which is preliminary data.</text>
</comment>
<organism evidence="1 2">
    <name type="scientific">Elysia crispata</name>
    <name type="common">lettuce slug</name>
    <dbReference type="NCBI Taxonomy" id="231223"/>
    <lineage>
        <taxon>Eukaryota</taxon>
        <taxon>Metazoa</taxon>
        <taxon>Spiralia</taxon>
        <taxon>Lophotrochozoa</taxon>
        <taxon>Mollusca</taxon>
        <taxon>Gastropoda</taxon>
        <taxon>Heterobranchia</taxon>
        <taxon>Euthyneura</taxon>
        <taxon>Panpulmonata</taxon>
        <taxon>Sacoglossa</taxon>
        <taxon>Placobranchoidea</taxon>
        <taxon>Plakobranchidae</taxon>
        <taxon>Elysia</taxon>
    </lineage>
</organism>
<proteinExistence type="predicted"/>
<dbReference type="AlphaFoldDB" id="A0AAE1D2V1"/>
<name>A0AAE1D2V1_9GAST</name>
<dbReference type="EMBL" id="JAWDGP010005676">
    <property type="protein sequence ID" value="KAK3754410.1"/>
    <property type="molecule type" value="Genomic_DNA"/>
</dbReference>
<evidence type="ECO:0000313" key="2">
    <source>
        <dbReference type="Proteomes" id="UP001283361"/>
    </source>
</evidence>